<organism evidence="3 4">
    <name type="scientific">Stachybotrys elegans</name>
    <dbReference type="NCBI Taxonomy" id="80388"/>
    <lineage>
        <taxon>Eukaryota</taxon>
        <taxon>Fungi</taxon>
        <taxon>Dikarya</taxon>
        <taxon>Ascomycota</taxon>
        <taxon>Pezizomycotina</taxon>
        <taxon>Sordariomycetes</taxon>
        <taxon>Hypocreomycetidae</taxon>
        <taxon>Hypocreales</taxon>
        <taxon>Stachybotryaceae</taxon>
        <taxon>Stachybotrys</taxon>
    </lineage>
</organism>
<dbReference type="SUPFAM" id="SSF53474">
    <property type="entry name" value="alpha/beta-Hydrolases"/>
    <property type="match status" value="1"/>
</dbReference>
<dbReference type="InterPro" id="IPR029058">
    <property type="entry name" value="AB_hydrolase_fold"/>
</dbReference>
<keyword evidence="3" id="KW-0378">Hydrolase</keyword>
<keyword evidence="4" id="KW-1185">Reference proteome</keyword>
<keyword evidence="1" id="KW-1133">Transmembrane helix</keyword>
<feature type="domain" description="AB hydrolase-1" evidence="2">
    <location>
        <begin position="6"/>
        <end position="240"/>
    </location>
</feature>
<dbReference type="InterPro" id="IPR052897">
    <property type="entry name" value="Sec-Metab_Biosynth_Hydrolase"/>
</dbReference>
<feature type="transmembrane region" description="Helical" evidence="1">
    <location>
        <begin position="101"/>
        <end position="121"/>
    </location>
</feature>
<sequence length="254" mass="27755">MAKPSLIFVPGAWHSPETWDKLIAILQPRGFRCASVCLPSTAGDLSASFVNDVKAVQTAIEAETKQGNNVVLVVHSYGGHVGNSAIKGFTRKPDTAESSSGYVIGLAMIATGFTIAGMVFFPKDSKPLGQWVPDFDAGIAKIVADPRDMFYHDLPEEEAEAWVKKLTTHSIKSLTEDGEYSYEGWKDVPCWYLVTKQDHALLPQIQQYFIDLAKVSGGNVTAREVESSHSPMLSKPFDTAQFVEDAVADFVSRP</sequence>
<dbReference type="OrthoDB" id="408373at2759"/>
<evidence type="ECO:0000256" key="1">
    <source>
        <dbReference type="SAM" id="Phobius"/>
    </source>
</evidence>
<dbReference type="PANTHER" id="PTHR37017:SF3">
    <property type="entry name" value="AB HYDROLASE-1 DOMAIN-CONTAINING PROTEIN"/>
    <property type="match status" value="1"/>
</dbReference>
<evidence type="ECO:0000259" key="2">
    <source>
        <dbReference type="Pfam" id="PF12697"/>
    </source>
</evidence>
<dbReference type="EMBL" id="JAGPNK010000003">
    <property type="protein sequence ID" value="KAH7324266.1"/>
    <property type="molecule type" value="Genomic_DNA"/>
</dbReference>
<dbReference type="Proteomes" id="UP000813444">
    <property type="component" value="Unassembled WGS sequence"/>
</dbReference>
<dbReference type="Pfam" id="PF12697">
    <property type="entry name" value="Abhydrolase_6"/>
    <property type="match status" value="1"/>
</dbReference>
<dbReference type="InterPro" id="IPR000073">
    <property type="entry name" value="AB_hydrolase_1"/>
</dbReference>
<dbReference type="AlphaFoldDB" id="A0A8K0T173"/>
<proteinExistence type="predicted"/>
<reference evidence="3" key="1">
    <citation type="journal article" date="2021" name="Nat. Commun.">
        <title>Genetic determinants of endophytism in the Arabidopsis root mycobiome.</title>
        <authorList>
            <person name="Mesny F."/>
            <person name="Miyauchi S."/>
            <person name="Thiergart T."/>
            <person name="Pickel B."/>
            <person name="Atanasova L."/>
            <person name="Karlsson M."/>
            <person name="Huettel B."/>
            <person name="Barry K.W."/>
            <person name="Haridas S."/>
            <person name="Chen C."/>
            <person name="Bauer D."/>
            <person name="Andreopoulos W."/>
            <person name="Pangilinan J."/>
            <person name="LaButti K."/>
            <person name="Riley R."/>
            <person name="Lipzen A."/>
            <person name="Clum A."/>
            <person name="Drula E."/>
            <person name="Henrissat B."/>
            <person name="Kohler A."/>
            <person name="Grigoriev I.V."/>
            <person name="Martin F.M."/>
            <person name="Hacquard S."/>
        </authorList>
    </citation>
    <scope>NUCLEOTIDE SEQUENCE</scope>
    <source>
        <strain evidence="3">MPI-CAGE-CH-0235</strain>
    </source>
</reference>
<dbReference type="PANTHER" id="PTHR37017">
    <property type="entry name" value="AB HYDROLASE-1 DOMAIN-CONTAINING PROTEIN-RELATED"/>
    <property type="match status" value="1"/>
</dbReference>
<keyword evidence="1" id="KW-0472">Membrane</keyword>
<dbReference type="GO" id="GO:0016787">
    <property type="term" value="F:hydrolase activity"/>
    <property type="evidence" value="ECO:0007669"/>
    <property type="project" value="UniProtKB-KW"/>
</dbReference>
<keyword evidence="1" id="KW-0812">Transmembrane</keyword>
<evidence type="ECO:0000313" key="4">
    <source>
        <dbReference type="Proteomes" id="UP000813444"/>
    </source>
</evidence>
<comment type="caution">
    <text evidence="3">The sequence shown here is derived from an EMBL/GenBank/DDBJ whole genome shotgun (WGS) entry which is preliminary data.</text>
</comment>
<protein>
    <submittedName>
        <fullName evidence="3">Alpha/Beta hydrolase protein</fullName>
    </submittedName>
</protein>
<name>A0A8K0T173_9HYPO</name>
<gene>
    <name evidence="3" type="ORF">B0I35DRAFT_449293</name>
</gene>
<accession>A0A8K0T173</accession>
<evidence type="ECO:0000313" key="3">
    <source>
        <dbReference type="EMBL" id="KAH7324266.1"/>
    </source>
</evidence>
<dbReference type="Gene3D" id="3.40.50.1820">
    <property type="entry name" value="alpha/beta hydrolase"/>
    <property type="match status" value="1"/>
</dbReference>